<evidence type="ECO:0000313" key="6">
    <source>
        <dbReference type="EMBL" id="TDQ36218.1"/>
    </source>
</evidence>
<evidence type="ECO:0000256" key="3">
    <source>
        <dbReference type="ARBA" id="ARBA00023125"/>
    </source>
</evidence>
<evidence type="ECO:0000256" key="4">
    <source>
        <dbReference type="ARBA" id="ARBA00023163"/>
    </source>
</evidence>
<comment type="similarity">
    <text evidence="1">Belongs to the LysR transcriptional regulatory family.</text>
</comment>
<gene>
    <name evidence="6" type="ORF">EV213_1197</name>
</gene>
<keyword evidence="7" id="KW-1185">Reference proteome</keyword>
<reference evidence="6 7" key="1">
    <citation type="submission" date="2019-03" db="EMBL/GenBank/DDBJ databases">
        <title>Genomic Encyclopedia of Type Strains, Phase IV (KMG-IV): sequencing the most valuable type-strain genomes for metagenomic binning, comparative biology and taxonomic classification.</title>
        <authorList>
            <person name="Goeker M."/>
        </authorList>
    </citation>
    <scope>NUCLEOTIDE SEQUENCE [LARGE SCALE GENOMIC DNA]</scope>
    <source>
        <strain evidence="6 7">DSM 28697</strain>
    </source>
</reference>
<accession>A0A4R6TRL6</accession>
<dbReference type="AlphaFoldDB" id="A0A4R6TRL6"/>
<organism evidence="6 7">
    <name type="scientific">Aureibacillus halotolerans</name>
    <dbReference type="NCBI Taxonomy" id="1508390"/>
    <lineage>
        <taxon>Bacteria</taxon>
        <taxon>Bacillati</taxon>
        <taxon>Bacillota</taxon>
        <taxon>Bacilli</taxon>
        <taxon>Bacillales</taxon>
        <taxon>Bacillaceae</taxon>
        <taxon>Aureibacillus</taxon>
    </lineage>
</organism>
<dbReference type="SUPFAM" id="SSF53850">
    <property type="entry name" value="Periplasmic binding protein-like II"/>
    <property type="match status" value="1"/>
</dbReference>
<protein>
    <submittedName>
        <fullName evidence="6">LysR family transcriptional regulator</fullName>
    </submittedName>
</protein>
<dbReference type="PROSITE" id="PS50931">
    <property type="entry name" value="HTH_LYSR"/>
    <property type="match status" value="1"/>
</dbReference>
<dbReference type="GO" id="GO:0000976">
    <property type="term" value="F:transcription cis-regulatory region binding"/>
    <property type="evidence" value="ECO:0007669"/>
    <property type="project" value="TreeGrafter"/>
</dbReference>
<keyword evidence="2" id="KW-0805">Transcription regulation</keyword>
<dbReference type="EMBL" id="SNYJ01000019">
    <property type="protein sequence ID" value="TDQ36218.1"/>
    <property type="molecule type" value="Genomic_DNA"/>
</dbReference>
<dbReference type="InterPro" id="IPR036390">
    <property type="entry name" value="WH_DNA-bd_sf"/>
</dbReference>
<dbReference type="OrthoDB" id="9785745at2"/>
<dbReference type="Gene3D" id="1.10.10.10">
    <property type="entry name" value="Winged helix-like DNA-binding domain superfamily/Winged helix DNA-binding domain"/>
    <property type="match status" value="1"/>
</dbReference>
<comment type="caution">
    <text evidence="6">The sequence shown here is derived from an EMBL/GenBank/DDBJ whole genome shotgun (WGS) entry which is preliminary data.</text>
</comment>
<dbReference type="InterPro" id="IPR005119">
    <property type="entry name" value="LysR_subst-bd"/>
</dbReference>
<evidence type="ECO:0000259" key="5">
    <source>
        <dbReference type="PROSITE" id="PS50931"/>
    </source>
</evidence>
<evidence type="ECO:0000256" key="1">
    <source>
        <dbReference type="ARBA" id="ARBA00009437"/>
    </source>
</evidence>
<keyword evidence="4" id="KW-0804">Transcription</keyword>
<dbReference type="PANTHER" id="PTHR30126">
    <property type="entry name" value="HTH-TYPE TRANSCRIPTIONAL REGULATOR"/>
    <property type="match status" value="1"/>
</dbReference>
<dbReference type="InterPro" id="IPR011991">
    <property type="entry name" value="ArsR-like_HTH"/>
</dbReference>
<dbReference type="Gene3D" id="3.40.190.290">
    <property type="match status" value="1"/>
</dbReference>
<sequence length="303" mass="34703">MLSIQHYEILQSIHQEGQMTKVAKRLGLSQPTITFHLKKMEEKCGFPLVEYHGRRTILSSTGKLLLPYAERILQVQKQTEQTIQDVQHLRQGALTIGASNTVASYMIPETLPKMFAQFPEMDCTIQVHNARTIRQLVQQYELDFGLIVAHEQDLEDLAAIPIREDPIGIVLNASHPLADYPFHDPSVLVNERFLLREKDSQSTKTFHQWCQKAGIICRFEVEIQSAEAIKKGVLSNIGIAVVSKMSVEEEVKKGQLLFREIASERRRSMFLIYHAKRRLSPLHQAMIDLILQTWREQDGSLAH</sequence>
<dbReference type="Proteomes" id="UP000295632">
    <property type="component" value="Unassembled WGS sequence"/>
</dbReference>
<dbReference type="InterPro" id="IPR000847">
    <property type="entry name" value="LysR_HTH_N"/>
</dbReference>
<dbReference type="Pfam" id="PF00126">
    <property type="entry name" value="HTH_1"/>
    <property type="match status" value="1"/>
</dbReference>
<proteinExistence type="inferred from homology"/>
<evidence type="ECO:0000313" key="7">
    <source>
        <dbReference type="Proteomes" id="UP000295632"/>
    </source>
</evidence>
<dbReference type="RefSeq" id="WP_133581748.1">
    <property type="nucleotide sequence ID" value="NZ_SNYJ01000019.1"/>
</dbReference>
<name>A0A4R6TRL6_9BACI</name>
<dbReference type="PANTHER" id="PTHR30126:SF40">
    <property type="entry name" value="HTH-TYPE TRANSCRIPTIONAL REGULATOR GLTR"/>
    <property type="match status" value="1"/>
</dbReference>
<dbReference type="CDD" id="cd00090">
    <property type="entry name" value="HTH_ARSR"/>
    <property type="match status" value="1"/>
</dbReference>
<dbReference type="InterPro" id="IPR036388">
    <property type="entry name" value="WH-like_DNA-bd_sf"/>
</dbReference>
<keyword evidence="3" id="KW-0238">DNA-binding</keyword>
<dbReference type="SUPFAM" id="SSF46785">
    <property type="entry name" value="Winged helix' DNA-binding domain"/>
    <property type="match status" value="1"/>
</dbReference>
<dbReference type="Pfam" id="PF03466">
    <property type="entry name" value="LysR_substrate"/>
    <property type="match status" value="1"/>
</dbReference>
<evidence type="ECO:0000256" key="2">
    <source>
        <dbReference type="ARBA" id="ARBA00023015"/>
    </source>
</evidence>
<dbReference type="GO" id="GO:0003700">
    <property type="term" value="F:DNA-binding transcription factor activity"/>
    <property type="evidence" value="ECO:0007669"/>
    <property type="project" value="InterPro"/>
</dbReference>
<feature type="domain" description="HTH lysR-type" evidence="5">
    <location>
        <begin position="2"/>
        <end position="59"/>
    </location>
</feature>